<gene>
    <name evidence="7" type="ORF">DOTSEDRAFT_67835</name>
</gene>
<dbReference type="Pfam" id="PF00150">
    <property type="entry name" value="Cellulase"/>
    <property type="match status" value="1"/>
</dbReference>
<proteinExistence type="inferred from homology"/>
<protein>
    <submittedName>
        <fullName evidence="7">Glycoside hydrolase family 5 protein</fullName>
    </submittedName>
</protein>
<evidence type="ECO:0000256" key="1">
    <source>
        <dbReference type="ARBA" id="ARBA00005641"/>
    </source>
</evidence>
<feature type="domain" description="Glycoside hydrolase family 5" evidence="6">
    <location>
        <begin position="94"/>
        <end position="339"/>
    </location>
</feature>
<dbReference type="EMBL" id="KB446535">
    <property type="protein sequence ID" value="EME48905.1"/>
    <property type="molecule type" value="Genomic_DNA"/>
</dbReference>
<dbReference type="PANTHER" id="PTHR31297:SF43">
    <property type="entry name" value="GLUCAN 1,3-BETA-GLUCOSIDASE 3"/>
    <property type="match status" value="1"/>
</dbReference>
<accession>N1Q2M7</accession>
<dbReference type="STRING" id="675120.N1Q2M7"/>
<keyword evidence="2 5" id="KW-0378">Hydrolase</keyword>
<evidence type="ECO:0000259" key="6">
    <source>
        <dbReference type="Pfam" id="PF00150"/>
    </source>
</evidence>
<dbReference type="OrthoDB" id="1887033at2759"/>
<dbReference type="InterPro" id="IPR050386">
    <property type="entry name" value="Glycosyl_hydrolase_5"/>
</dbReference>
<dbReference type="AlphaFoldDB" id="N1Q2M7"/>
<dbReference type="PANTHER" id="PTHR31297">
    <property type="entry name" value="GLUCAN ENDO-1,6-BETA-GLUCOSIDASE B"/>
    <property type="match status" value="1"/>
</dbReference>
<evidence type="ECO:0000256" key="4">
    <source>
        <dbReference type="ARBA" id="ARBA00023316"/>
    </source>
</evidence>
<reference evidence="8" key="1">
    <citation type="journal article" date="2012" name="PLoS Genet.">
        <title>The genomes of the fungal plant pathogens Cladosporium fulvum and Dothistroma septosporum reveal adaptation to different hosts and lifestyles but also signatures of common ancestry.</title>
        <authorList>
            <person name="de Wit P.J.G.M."/>
            <person name="van der Burgt A."/>
            <person name="Oekmen B."/>
            <person name="Stergiopoulos I."/>
            <person name="Abd-Elsalam K.A."/>
            <person name="Aerts A.L."/>
            <person name="Bahkali A.H."/>
            <person name="Beenen H.G."/>
            <person name="Chettri P."/>
            <person name="Cox M.P."/>
            <person name="Datema E."/>
            <person name="de Vries R.P."/>
            <person name="Dhillon B."/>
            <person name="Ganley A.R."/>
            <person name="Griffiths S.A."/>
            <person name="Guo Y."/>
            <person name="Hamelin R.C."/>
            <person name="Henrissat B."/>
            <person name="Kabir M.S."/>
            <person name="Jashni M.K."/>
            <person name="Kema G."/>
            <person name="Klaubauf S."/>
            <person name="Lapidus A."/>
            <person name="Levasseur A."/>
            <person name="Lindquist E."/>
            <person name="Mehrabi R."/>
            <person name="Ohm R.A."/>
            <person name="Owen T.J."/>
            <person name="Salamov A."/>
            <person name="Schwelm A."/>
            <person name="Schijlen E."/>
            <person name="Sun H."/>
            <person name="van den Burg H.A."/>
            <person name="van Ham R.C.H.J."/>
            <person name="Zhang S."/>
            <person name="Goodwin S.B."/>
            <person name="Grigoriev I.V."/>
            <person name="Collemare J."/>
            <person name="Bradshaw R.E."/>
        </authorList>
    </citation>
    <scope>NUCLEOTIDE SEQUENCE [LARGE SCALE GENOMIC DNA]</scope>
    <source>
        <strain evidence="8">NZE10 / CBS 128990</strain>
    </source>
</reference>
<dbReference type="FunFam" id="3.20.20.80:FF:000100">
    <property type="entry name" value="Glycoside hydrolase superfamily"/>
    <property type="match status" value="1"/>
</dbReference>
<dbReference type="SUPFAM" id="SSF51445">
    <property type="entry name" value="(Trans)glycosidases"/>
    <property type="match status" value="1"/>
</dbReference>
<evidence type="ECO:0000313" key="7">
    <source>
        <dbReference type="EMBL" id="EME48905.1"/>
    </source>
</evidence>
<organism evidence="7 8">
    <name type="scientific">Dothistroma septosporum (strain NZE10 / CBS 128990)</name>
    <name type="common">Red band needle blight fungus</name>
    <name type="synonym">Mycosphaerella pini</name>
    <dbReference type="NCBI Taxonomy" id="675120"/>
    <lineage>
        <taxon>Eukaryota</taxon>
        <taxon>Fungi</taxon>
        <taxon>Dikarya</taxon>
        <taxon>Ascomycota</taxon>
        <taxon>Pezizomycotina</taxon>
        <taxon>Dothideomycetes</taxon>
        <taxon>Dothideomycetidae</taxon>
        <taxon>Mycosphaerellales</taxon>
        <taxon>Mycosphaerellaceae</taxon>
        <taxon>Dothistroma</taxon>
    </lineage>
</organism>
<dbReference type="GO" id="GO:0005737">
    <property type="term" value="C:cytoplasm"/>
    <property type="evidence" value="ECO:0007669"/>
    <property type="project" value="UniProtKB-ARBA"/>
</dbReference>
<evidence type="ECO:0000313" key="8">
    <source>
        <dbReference type="Proteomes" id="UP000016933"/>
    </source>
</evidence>
<dbReference type="InterPro" id="IPR017853">
    <property type="entry name" value="GH"/>
</dbReference>
<sequence length="526" mass="59255">MRKFLNKAKAVLDNSDSRAAPNEQAADGPSIIQPPTLADVVRYRYHHGTNLGSIFVQERWLTGCMHHESFPGSSELTAVEGWVKMEGIDKARERFEQHWREYTSNADLDWLRDIAKCNAIRLPIGYFSLGPAYCENTPFQAVGAVYQHSWQAVKDLIHRCGSRGISVLIDLHALPGGANGGEHSGTNSGKAGFWHSRKSKSLATRCLCFIAQQVRDMPAVSGIQIVNESEWDASGMYDWYSDVLRELSTIDCTMPIYISDGWNLTRCARWVQQRNKMTNKFANPVVIDTHLYWCFSDGDQRKSPQQIAGEVGSKLHENELKDGSVVDRGASQAVVGEYSCVLADAAWAKGGGDPKDALVRNFGNAESQRYQQRAGGSYFWTYKMDWMPGGEWGFKQMTEQNAIIPPSSLTLEIHDLQQRNSQAQSQRDHLRGSSWGSHCQYWDSNHPGEYEHDRFVQGWDVGFSDAMAFLGMRSQHHLPGGDKIGMLDMWILKRLRESGQAGKFVWEYERGLRQGVSDFYQTAGVH</sequence>
<evidence type="ECO:0000256" key="2">
    <source>
        <dbReference type="ARBA" id="ARBA00022801"/>
    </source>
</evidence>
<dbReference type="GO" id="GO:0005576">
    <property type="term" value="C:extracellular region"/>
    <property type="evidence" value="ECO:0007669"/>
    <property type="project" value="TreeGrafter"/>
</dbReference>
<dbReference type="InterPro" id="IPR001547">
    <property type="entry name" value="Glyco_hydro_5"/>
</dbReference>
<evidence type="ECO:0000256" key="3">
    <source>
        <dbReference type="ARBA" id="ARBA00023295"/>
    </source>
</evidence>
<dbReference type="GO" id="GO:0009986">
    <property type="term" value="C:cell surface"/>
    <property type="evidence" value="ECO:0007669"/>
    <property type="project" value="TreeGrafter"/>
</dbReference>
<dbReference type="GO" id="GO:0009251">
    <property type="term" value="P:glucan catabolic process"/>
    <property type="evidence" value="ECO:0007669"/>
    <property type="project" value="TreeGrafter"/>
</dbReference>
<dbReference type="OMA" id="GWFFWTL"/>
<dbReference type="HOGENOM" id="CLU_004624_8_2_1"/>
<dbReference type="Proteomes" id="UP000016933">
    <property type="component" value="Unassembled WGS sequence"/>
</dbReference>
<evidence type="ECO:0000256" key="5">
    <source>
        <dbReference type="RuleBase" id="RU361153"/>
    </source>
</evidence>
<keyword evidence="4" id="KW-0961">Cell wall biogenesis/degradation</keyword>
<name>N1Q2M7_DOTSN</name>
<reference evidence="7 8" key="2">
    <citation type="journal article" date="2012" name="PLoS Pathog.">
        <title>Diverse lifestyles and strategies of plant pathogenesis encoded in the genomes of eighteen Dothideomycetes fungi.</title>
        <authorList>
            <person name="Ohm R.A."/>
            <person name="Feau N."/>
            <person name="Henrissat B."/>
            <person name="Schoch C.L."/>
            <person name="Horwitz B.A."/>
            <person name="Barry K.W."/>
            <person name="Condon B.J."/>
            <person name="Copeland A.C."/>
            <person name="Dhillon B."/>
            <person name="Glaser F."/>
            <person name="Hesse C.N."/>
            <person name="Kosti I."/>
            <person name="LaButti K."/>
            <person name="Lindquist E.A."/>
            <person name="Lucas S."/>
            <person name="Salamov A.A."/>
            <person name="Bradshaw R.E."/>
            <person name="Ciuffetti L."/>
            <person name="Hamelin R.C."/>
            <person name="Kema G.H.J."/>
            <person name="Lawrence C."/>
            <person name="Scott J.A."/>
            <person name="Spatafora J.W."/>
            <person name="Turgeon B.G."/>
            <person name="de Wit P.J.G.M."/>
            <person name="Zhong S."/>
            <person name="Goodwin S.B."/>
            <person name="Grigoriev I.V."/>
        </authorList>
    </citation>
    <scope>NUCLEOTIDE SEQUENCE [LARGE SCALE GENOMIC DNA]</scope>
    <source>
        <strain evidence="8">NZE10 / CBS 128990</strain>
    </source>
</reference>
<comment type="similarity">
    <text evidence="1 5">Belongs to the glycosyl hydrolase 5 (cellulase A) family.</text>
</comment>
<dbReference type="eggNOG" id="ENOG502QVVM">
    <property type="taxonomic scope" value="Eukaryota"/>
</dbReference>
<dbReference type="GO" id="GO:0071555">
    <property type="term" value="P:cell wall organization"/>
    <property type="evidence" value="ECO:0007669"/>
    <property type="project" value="UniProtKB-KW"/>
</dbReference>
<dbReference type="GO" id="GO:0046557">
    <property type="term" value="F:glucan endo-1,6-beta-glucosidase activity"/>
    <property type="evidence" value="ECO:0007669"/>
    <property type="project" value="TreeGrafter"/>
</dbReference>
<dbReference type="Gene3D" id="3.20.20.80">
    <property type="entry name" value="Glycosidases"/>
    <property type="match status" value="1"/>
</dbReference>
<keyword evidence="8" id="KW-1185">Reference proteome</keyword>
<keyword evidence="3 5" id="KW-0326">Glycosidase</keyword>